<evidence type="ECO:0000313" key="1">
    <source>
        <dbReference type="EMBL" id="KAJ3228150.1"/>
    </source>
</evidence>
<name>A0AAD5Y456_9FUNG</name>
<accession>A0AAD5Y456</accession>
<comment type="caution">
    <text evidence="1">The sequence shown here is derived from an EMBL/GenBank/DDBJ whole genome shotgun (WGS) entry which is preliminary data.</text>
</comment>
<protein>
    <submittedName>
        <fullName evidence="1">Uncharacterized protein</fullName>
    </submittedName>
</protein>
<keyword evidence="2" id="KW-1185">Reference proteome</keyword>
<proteinExistence type="predicted"/>
<dbReference type="Proteomes" id="UP001211065">
    <property type="component" value="Unassembled WGS sequence"/>
</dbReference>
<sequence length="89" mass="9899">MLIVSTMYLLNKLTKTMNNEEAVHKNVILAKAGGSLNINANSSILGSEFYSYSEKNDNKVTIKGRFIVVNKIPKKRKLSDLVDTLGRVV</sequence>
<dbReference type="AlphaFoldDB" id="A0AAD5Y456"/>
<gene>
    <name evidence="1" type="ORF">HK099_006030</name>
</gene>
<reference evidence="1" key="1">
    <citation type="submission" date="2020-05" db="EMBL/GenBank/DDBJ databases">
        <title>Phylogenomic resolution of chytrid fungi.</title>
        <authorList>
            <person name="Stajich J.E."/>
            <person name="Amses K."/>
            <person name="Simmons R."/>
            <person name="Seto K."/>
            <person name="Myers J."/>
            <person name="Bonds A."/>
            <person name="Quandt C.A."/>
            <person name="Barry K."/>
            <person name="Liu P."/>
            <person name="Grigoriev I."/>
            <person name="Longcore J.E."/>
            <person name="James T.Y."/>
        </authorList>
    </citation>
    <scope>NUCLEOTIDE SEQUENCE</scope>
    <source>
        <strain evidence="1">JEL0476</strain>
    </source>
</reference>
<dbReference type="EMBL" id="JADGJW010000005">
    <property type="protein sequence ID" value="KAJ3228150.1"/>
    <property type="molecule type" value="Genomic_DNA"/>
</dbReference>
<organism evidence="1 2">
    <name type="scientific">Clydaea vesicula</name>
    <dbReference type="NCBI Taxonomy" id="447962"/>
    <lineage>
        <taxon>Eukaryota</taxon>
        <taxon>Fungi</taxon>
        <taxon>Fungi incertae sedis</taxon>
        <taxon>Chytridiomycota</taxon>
        <taxon>Chytridiomycota incertae sedis</taxon>
        <taxon>Chytridiomycetes</taxon>
        <taxon>Lobulomycetales</taxon>
        <taxon>Lobulomycetaceae</taxon>
        <taxon>Clydaea</taxon>
    </lineage>
</organism>
<evidence type="ECO:0000313" key="2">
    <source>
        <dbReference type="Proteomes" id="UP001211065"/>
    </source>
</evidence>